<accession>A0A852TNE9</accession>
<dbReference type="InterPro" id="IPR036271">
    <property type="entry name" value="Tet_transcr_reg_TetR-rel_C_sf"/>
</dbReference>
<dbReference type="EMBL" id="JACCCC010000001">
    <property type="protein sequence ID" value="NYE45468.1"/>
    <property type="molecule type" value="Genomic_DNA"/>
</dbReference>
<gene>
    <name evidence="1" type="ORF">HDA32_000588</name>
</gene>
<dbReference type="RefSeq" id="WP_179641683.1">
    <property type="nucleotide sequence ID" value="NZ_JACCCC010000001.1"/>
</dbReference>
<dbReference type="AlphaFoldDB" id="A0A852TNE9"/>
<comment type="caution">
    <text evidence="1">The sequence shown here is derived from an EMBL/GenBank/DDBJ whole genome shotgun (WGS) entry which is preliminary data.</text>
</comment>
<evidence type="ECO:0008006" key="3">
    <source>
        <dbReference type="Google" id="ProtNLM"/>
    </source>
</evidence>
<reference evidence="1 2" key="1">
    <citation type="submission" date="2020-07" db="EMBL/GenBank/DDBJ databases">
        <title>Sequencing the genomes of 1000 actinobacteria strains.</title>
        <authorList>
            <person name="Klenk H.-P."/>
        </authorList>
    </citation>
    <scope>NUCLEOTIDE SEQUENCE [LARGE SCALE GENOMIC DNA]</scope>
    <source>
        <strain evidence="1 2">CXB654</strain>
    </source>
</reference>
<protein>
    <recommendedName>
        <fullName evidence="3">Tetracycline repressor TetR C-terminal domain-containing protein</fullName>
    </recommendedName>
</protein>
<organism evidence="1 2">
    <name type="scientific">Spinactinospora alkalitolerans</name>
    <dbReference type="NCBI Taxonomy" id="687207"/>
    <lineage>
        <taxon>Bacteria</taxon>
        <taxon>Bacillati</taxon>
        <taxon>Actinomycetota</taxon>
        <taxon>Actinomycetes</taxon>
        <taxon>Streptosporangiales</taxon>
        <taxon>Nocardiopsidaceae</taxon>
        <taxon>Spinactinospora</taxon>
    </lineage>
</organism>
<dbReference type="Proteomes" id="UP000589036">
    <property type="component" value="Unassembled WGS sequence"/>
</dbReference>
<evidence type="ECO:0000313" key="2">
    <source>
        <dbReference type="Proteomes" id="UP000589036"/>
    </source>
</evidence>
<sequence length="101" mass="10662">MPEVCAAALLRTVFTHGIGFALAEPTWAQADVGGDAVSRTRYVAAMLPHNASDNLVRTALLICEDCGMDDRFTIGIDLMLRGLDSYLRAPTGPAPGADTAL</sequence>
<name>A0A852TNE9_9ACTN</name>
<dbReference type="SUPFAM" id="SSF48498">
    <property type="entry name" value="Tetracyclin repressor-like, C-terminal domain"/>
    <property type="match status" value="1"/>
</dbReference>
<dbReference type="Gene3D" id="1.10.357.10">
    <property type="entry name" value="Tetracycline Repressor, domain 2"/>
    <property type="match status" value="1"/>
</dbReference>
<keyword evidence="2" id="KW-1185">Reference proteome</keyword>
<proteinExistence type="predicted"/>
<evidence type="ECO:0000313" key="1">
    <source>
        <dbReference type="EMBL" id="NYE45468.1"/>
    </source>
</evidence>